<feature type="repeat" description="HEAT" evidence="5">
    <location>
        <begin position="103"/>
        <end position="141"/>
    </location>
</feature>
<sequence length="693" mass="71897">MIGTEAGMAVLPPAITKNIADKFYDRRKVAALEVEQMVRAQTVAGDREGIADLLDTLAINYALSAKANARKGGLLCLAASAVGMASAPGAHGEVVAEAMMPRLVPPILSSFTDPDARVRYYALEALYNVAKSTRAAFLAAFPDVFDALFRVCADADAGVQNAAAFLNNLVKDIVAEAEQWRLEPFVPQLAACLGVEDPHKRQFLLGWVGLLDSLPGRDLGRHLPDLLPGLLGMLGDPTPEIAHAASRVFAELEADELGGGGGGRGAARRRPEVDAGVAAVMAAALTRACAGEQAGSGGAGLLLGAPLRAASASSGTLVSLTALRWLHGLLLRERASLAAAAAAEDGTGPNGAASPGRPPAQHPLHQQYPVILEAVLLSLGSANPEILAAARALNQLLLEAVGRETPAAPTRTRRRGASSSSEAVKLAALQWLPALLRRSFHEVFGALPALLRALVESLGASSAAVAVQALAVLGDVALRPGHSHDVLAGVADAFRGPAGAKLLQRRGVLIVQTLAERLGGLQVLLKLSSLAAEDPDPAFGAALVQALNLLLLVNPSLAGVRALLAQALYDPEAASVFSSLLRAWSRSCAACLSLAFLAQASEEVAYGLACSMLEVLAAPAVALRLETMVEACQLVSLLESPAFAGLRLRLLAPAQHPALLHADALLAFFREVQQELAAAAPQPLLSPRARDAW</sequence>
<proteinExistence type="inferred from homology"/>
<name>A0A087SK83_AUXPR</name>
<dbReference type="OrthoDB" id="5574975at2759"/>
<dbReference type="RefSeq" id="XP_011399033.1">
    <property type="nucleotide sequence ID" value="XM_011400731.1"/>
</dbReference>
<comment type="subcellular location">
    <subcellularLocation>
        <location evidence="1">Endomembrane system</location>
    </subcellularLocation>
</comment>
<reference evidence="8 9" key="1">
    <citation type="journal article" date="2014" name="BMC Genomics">
        <title>Oil accumulation mechanisms of the oleaginous microalga Chlorella protothecoides revealed through its genome, transcriptomes, and proteomes.</title>
        <authorList>
            <person name="Gao C."/>
            <person name="Wang Y."/>
            <person name="Shen Y."/>
            <person name="Yan D."/>
            <person name="He X."/>
            <person name="Dai J."/>
            <person name="Wu Q."/>
        </authorList>
    </citation>
    <scope>NUCLEOTIDE SEQUENCE [LARGE SCALE GENOMIC DNA]</scope>
    <source>
        <strain evidence="8 9">0710</strain>
    </source>
</reference>
<dbReference type="GO" id="GO:0010008">
    <property type="term" value="C:endosome membrane"/>
    <property type="evidence" value="ECO:0007669"/>
    <property type="project" value="TreeGrafter"/>
</dbReference>
<dbReference type="EMBL" id="KL662126">
    <property type="protein sequence ID" value="KFM26137.1"/>
    <property type="molecule type" value="Genomic_DNA"/>
</dbReference>
<dbReference type="STRING" id="3075.A0A087SK83"/>
<dbReference type="InterPro" id="IPR016024">
    <property type="entry name" value="ARM-type_fold"/>
</dbReference>
<dbReference type="SUPFAM" id="SSF48371">
    <property type="entry name" value="ARM repeat"/>
    <property type="match status" value="1"/>
</dbReference>
<evidence type="ECO:0000313" key="9">
    <source>
        <dbReference type="Proteomes" id="UP000028924"/>
    </source>
</evidence>
<evidence type="ECO:0000256" key="3">
    <source>
        <dbReference type="ARBA" id="ARBA00022737"/>
    </source>
</evidence>
<evidence type="ECO:0000256" key="5">
    <source>
        <dbReference type="PROSITE-ProRule" id="PRU00103"/>
    </source>
</evidence>
<evidence type="ECO:0000259" key="7">
    <source>
        <dbReference type="Pfam" id="PF11916"/>
    </source>
</evidence>
<dbReference type="InterPro" id="IPR021133">
    <property type="entry name" value="HEAT_type_2"/>
</dbReference>
<organism evidence="8 9">
    <name type="scientific">Auxenochlorella protothecoides</name>
    <name type="common">Green microalga</name>
    <name type="synonym">Chlorella protothecoides</name>
    <dbReference type="NCBI Taxonomy" id="3075"/>
    <lineage>
        <taxon>Eukaryota</taxon>
        <taxon>Viridiplantae</taxon>
        <taxon>Chlorophyta</taxon>
        <taxon>core chlorophytes</taxon>
        <taxon>Trebouxiophyceae</taxon>
        <taxon>Chlorellales</taxon>
        <taxon>Chlorellaceae</taxon>
        <taxon>Auxenochlorella</taxon>
    </lineage>
</organism>
<evidence type="ECO:0000256" key="1">
    <source>
        <dbReference type="ARBA" id="ARBA00004308"/>
    </source>
</evidence>
<dbReference type="GO" id="GO:0006661">
    <property type="term" value="P:phosphatidylinositol biosynthetic process"/>
    <property type="evidence" value="ECO:0007669"/>
    <property type="project" value="InterPro"/>
</dbReference>
<accession>A0A087SK83</accession>
<dbReference type="GO" id="GO:0070772">
    <property type="term" value="C:PAS complex"/>
    <property type="evidence" value="ECO:0007669"/>
    <property type="project" value="InterPro"/>
</dbReference>
<dbReference type="Gene3D" id="1.25.10.10">
    <property type="entry name" value="Leucine-rich Repeat Variant"/>
    <property type="match status" value="2"/>
</dbReference>
<dbReference type="InterPro" id="IPR026825">
    <property type="entry name" value="Vac14"/>
</dbReference>
<dbReference type="InterPro" id="IPR011989">
    <property type="entry name" value="ARM-like"/>
</dbReference>
<keyword evidence="9" id="KW-1185">Reference proteome</keyword>
<dbReference type="PANTHER" id="PTHR16023:SF0">
    <property type="entry name" value="PROTEIN VAC14 HOMOLOG"/>
    <property type="match status" value="1"/>
</dbReference>
<gene>
    <name evidence="8" type="ORF">F751_6288</name>
</gene>
<evidence type="ECO:0000256" key="6">
    <source>
        <dbReference type="SAM" id="MobiDB-lite"/>
    </source>
</evidence>
<dbReference type="GeneID" id="23617679"/>
<feature type="region of interest" description="Disordered" evidence="6">
    <location>
        <begin position="341"/>
        <end position="363"/>
    </location>
</feature>
<dbReference type="PROSITE" id="PS50077">
    <property type="entry name" value="HEAT_REPEAT"/>
    <property type="match status" value="1"/>
</dbReference>
<dbReference type="Proteomes" id="UP000028924">
    <property type="component" value="Unassembled WGS sequence"/>
</dbReference>
<dbReference type="KEGG" id="apro:F751_6288"/>
<evidence type="ECO:0000313" key="8">
    <source>
        <dbReference type="EMBL" id="KFM26137.1"/>
    </source>
</evidence>
<dbReference type="PANTHER" id="PTHR16023">
    <property type="entry name" value="TAX1 BINDING PROTEIN-RELATED"/>
    <property type="match status" value="1"/>
</dbReference>
<evidence type="ECO:0000256" key="2">
    <source>
        <dbReference type="ARBA" id="ARBA00010225"/>
    </source>
</evidence>
<dbReference type="Pfam" id="PF11916">
    <property type="entry name" value="Vac14_Fig4_bd"/>
    <property type="match status" value="1"/>
</dbReference>
<protein>
    <submittedName>
        <fullName evidence="8">VAC14-like protein</fullName>
    </submittedName>
</protein>
<dbReference type="AlphaFoldDB" id="A0A087SK83"/>
<keyword evidence="4" id="KW-0472">Membrane</keyword>
<dbReference type="Pfam" id="PF12755">
    <property type="entry name" value="Vac14_Fab1_bd"/>
    <property type="match status" value="1"/>
</dbReference>
<comment type="similarity">
    <text evidence="2">Belongs to the VAC14 family.</text>
</comment>
<keyword evidence="3" id="KW-0677">Repeat</keyword>
<dbReference type="InterPro" id="IPR021841">
    <property type="entry name" value="VAC14_Fig4p-bd"/>
</dbReference>
<feature type="domain" description="Vacuolar protein 14 C-terminal Fig4-binding" evidence="7">
    <location>
        <begin position="501"/>
        <end position="662"/>
    </location>
</feature>
<dbReference type="eggNOG" id="KOG0212">
    <property type="taxonomic scope" value="Eukaryota"/>
</dbReference>
<evidence type="ECO:0000256" key="4">
    <source>
        <dbReference type="ARBA" id="ARBA00023136"/>
    </source>
</evidence>